<comment type="caution">
    <text evidence="2">The sequence shown here is derived from an EMBL/GenBank/DDBJ whole genome shotgun (WGS) entry which is preliminary data.</text>
</comment>
<evidence type="ECO:0000313" key="3">
    <source>
        <dbReference type="Proteomes" id="UP000216478"/>
    </source>
</evidence>
<dbReference type="InterPro" id="IPR010642">
    <property type="entry name" value="Invasion_prot_B"/>
</dbReference>
<gene>
    <name evidence="2" type="ORF">CEV33_3558</name>
</gene>
<dbReference type="Pfam" id="PF06776">
    <property type="entry name" value="IalB"/>
    <property type="match status" value="1"/>
</dbReference>
<feature type="signal peptide" evidence="1">
    <location>
        <begin position="1"/>
        <end position="22"/>
    </location>
</feature>
<keyword evidence="3" id="KW-1185">Reference proteome</keyword>
<accession>A0A256EYY9</accession>
<dbReference type="Proteomes" id="UP000216478">
    <property type="component" value="Unassembled WGS sequence"/>
</dbReference>
<feature type="chain" id="PRO_5012761893" evidence="1">
    <location>
        <begin position="23"/>
        <end position="206"/>
    </location>
</feature>
<evidence type="ECO:0000256" key="1">
    <source>
        <dbReference type="SAM" id="SignalP"/>
    </source>
</evidence>
<dbReference type="Gene3D" id="2.60.40.1880">
    <property type="entry name" value="Invasion associated locus B (IalB) protein"/>
    <property type="match status" value="1"/>
</dbReference>
<dbReference type="OrthoDB" id="9814802at2"/>
<name>A0A256EYY9_9HYPH</name>
<dbReference type="InterPro" id="IPR038696">
    <property type="entry name" value="IalB_sf"/>
</dbReference>
<proteinExistence type="predicted"/>
<evidence type="ECO:0000313" key="2">
    <source>
        <dbReference type="EMBL" id="OYR07807.1"/>
    </source>
</evidence>
<protein>
    <submittedName>
        <fullName evidence="2">Invasion associated locus B family protein</fullName>
    </submittedName>
</protein>
<dbReference type="AlphaFoldDB" id="A0A256EYY9"/>
<dbReference type="RefSeq" id="WP_094542563.1">
    <property type="nucleotide sequence ID" value="NZ_JBHEER010000013.1"/>
</dbReference>
<keyword evidence="1" id="KW-0732">Signal</keyword>
<organism evidence="2 3">
    <name type="scientific">Brucella grignonensis</name>
    <dbReference type="NCBI Taxonomy" id="94627"/>
    <lineage>
        <taxon>Bacteria</taxon>
        <taxon>Pseudomonadati</taxon>
        <taxon>Pseudomonadota</taxon>
        <taxon>Alphaproteobacteria</taxon>
        <taxon>Hyphomicrobiales</taxon>
        <taxon>Brucellaceae</taxon>
        <taxon>Brucella/Ochrobactrum group</taxon>
        <taxon>Brucella</taxon>
    </lineage>
</organism>
<sequence length="206" mass="22839">MKKLAYVLAIITCAFHAGPVMAALQRASDTFASDTTNSIAPEDNKPSERKAETFETIQQNVWRSEADSIIEKYGQWSLDCQRVETGRRCSISQRLGNQLGMEVLQSDTQDSVKALILLPFGLAVSEGITLFIDNKPADHRIPFSTCGSEGCIVPMVVSQKSMEQILQGSQLKIISFDAISSERKEYSIPLEGISRAYLRLKSYRGL</sequence>
<reference evidence="2 3" key="1">
    <citation type="submission" date="2017-07" db="EMBL/GenBank/DDBJ databases">
        <title>Phylogenetic study on the rhizospheric bacterium Ochrobactrum sp. A44.</title>
        <authorList>
            <person name="Krzyzanowska D.M."/>
            <person name="Ossowicki A."/>
            <person name="Rajewska M."/>
            <person name="Maciag T."/>
            <person name="Kaczynski Z."/>
            <person name="Czerwicka M."/>
            <person name="Jafra S."/>
        </authorList>
    </citation>
    <scope>NUCLEOTIDE SEQUENCE [LARGE SCALE GENOMIC DNA]</scope>
    <source>
        <strain evidence="2 3">OgA9a</strain>
    </source>
</reference>
<dbReference type="EMBL" id="NNRL01000168">
    <property type="protein sequence ID" value="OYR07807.1"/>
    <property type="molecule type" value="Genomic_DNA"/>
</dbReference>